<dbReference type="PANTHER" id="PTHR21377">
    <property type="entry name" value="PROTEIN FAM210B, MITOCHONDRIAL"/>
    <property type="match status" value="1"/>
</dbReference>
<dbReference type="PANTHER" id="PTHR21377:SF0">
    <property type="entry name" value="PROTEIN FAM210B, MITOCHONDRIAL"/>
    <property type="match status" value="1"/>
</dbReference>
<dbReference type="AlphaFoldDB" id="A0A177TKS6"/>
<evidence type="ECO:0000256" key="2">
    <source>
        <dbReference type="SAM" id="Phobius"/>
    </source>
</evidence>
<feature type="region of interest" description="Disordered" evidence="1">
    <location>
        <begin position="78"/>
        <end position="113"/>
    </location>
</feature>
<dbReference type="Pfam" id="PF06916">
    <property type="entry name" value="FAM210A-B_dom"/>
    <property type="match status" value="1"/>
</dbReference>
<protein>
    <submittedName>
        <fullName evidence="3">Uncharacterized protein</fullName>
    </submittedName>
</protein>
<reference evidence="3" key="1">
    <citation type="submission" date="2016-04" db="EMBL/GenBank/DDBJ databases">
        <authorList>
            <person name="Nguyen H.D."/>
            <person name="Samba Siva P."/>
            <person name="Cullis J."/>
            <person name="Levesque C.A."/>
            <person name="Hambleton S."/>
        </authorList>
    </citation>
    <scope>NUCLEOTIDE SEQUENCE</scope>
    <source>
        <strain evidence="3">DAOMC 236416</strain>
    </source>
</reference>
<keyword evidence="2" id="KW-1133">Transmembrane helix</keyword>
<dbReference type="Proteomes" id="UP000077521">
    <property type="component" value="Unassembled WGS sequence"/>
</dbReference>
<evidence type="ECO:0000313" key="4">
    <source>
        <dbReference type="Proteomes" id="UP000077521"/>
    </source>
</evidence>
<proteinExistence type="predicted"/>
<dbReference type="GO" id="GO:0005739">
    <property type="term" value="C:mitochondrion"/>
    <property type="evidence" value="ECO:0007669"/>
    <property type="project" value="TreeGrafter"/>
</dbReference>
<keyword evidence="2" id="KW-0812">Transmembrane</keyword>
<organism evidence="3 4">
    <name type="scientific">Tilletia indica</name>
    <dbReference type="NCBI Taxonomy" id="43049"/>
    <lineage>
        <taxon>Eukaryota</taxon>
        <taxon>Fungi</taxon>
        <taxon>Dikarya</taxon>
        <taxon>Basidiomycota</taxon>
        <taxon>Ustilaginomycotina</taxon>
        <taxon>Exobasidiomycetes</taxon>
        <taxon>Tilletiales</taxon>
        <taxon>Tilletiaceae</taxon>
        <taxon>Tilletia</taxon>
    </lineage>
</organism>
<evidence type="ECO:0000256" key="1">
    <source>
        <dbReference type="SAM" id="MobiDB-lite"/>
    </source>
</evidence>
<keyword evidence="4" id="KW-1185">Reference proteome</keyword>
<reference evidence="3" key="2">
    <citation type="journal article" date="2019" name="IMA Fungus">
        <title>Genome sequencing and comparison of five Tilletia species to identify candidate genes for the detection of regulated species infecting wheat.</title>
        <authorList>
            <person name="Nguyen H.D.T."/>
            <person name="Sultana T."/>
            <person name="Kesanakurti P."/>
            <person name="Hambleton S."/>
        </authorList>
    </citation>
    <scope>NUCLEOTIDE SEQUENCE</scope>
    <source>
        <strain evidence="3">DAOMC 236416</strain>
    </source>
</reference>
<feature type="compositionally biased region" description="Polar residues" evidence="1">
    <location>
        <begin position="37"/>
        <end position="51"/>
    </location>
</feature>
<dbReference type="InterPro" id="IPR009688">
    <property type="entry name" value="FAM210A/B-like_dom"/>
</dbReference>
<gene>
    <name evidence="3" type="ORF">A4X13_0g1221</name>
</gene>
<accession>A0A177TKS6</accession>
<feature type="region of interest" description="Disordered" evidence="1">
    <location>
        <begin position="1"/>
        <end position="51"/>
    </location>
</feature>
<feature type="compositionally biased region" description="Low complexity" evidence="1">
    <location>
        <begin position="78"/>
        <end position="100"/>
    </location>
</feature>
<dbReference type="InterPro" id="IPR045866">
    <property type="entry name" value="FAM210A/B-like"/>
</dbReference>
<evidence type="ECO:0000313" key="3">
    <source>
        <dbReference type="EMBL" id="KAE8259125.1"/>
    </source>
</evidence>
<comment type="caution">
    <text evidence="3">The sequence shown here is derived from an EMBL/GenBank/DDBJ whole genome shotgun (WGS) entry which is preliminary data.</text>
</comment>
<name>A0A177TKS6_9BASI</name>
<feature type="transmembrane region" description="Helical" evidence="2">
    <location>
        <begin position="128"/>
        <end position="152"/>
    </location>
</feature>
<sequence length="311" mass="33449">MTARRILMAPLQRRAAPSTLLSRARDLSPRNPPLAKSLSTAPLAQSRSAGPSSILALSNPRFALGPFVSQRRWATIPSAPASANSPASQQQQQSNSGSGPEQDDTEGPPKGASWRERFRFMTRRYGRWALVVYLLASAVDFSIAFAAIHFLGAEHIKELEARVRSYLGFKSAEQEEVEGALHSLKEAVGSLKDGVDLSANNQEAAHAAADFLRSGGSSTTADGLTAVDERATQNVSTSSKPAWLRGTLGTELVLAYTIHKTAFLPFRIAVTAAILPRFVKLMVRMGWSKSNAVIQQTAKAAAQRAAARKNV</sequence>
<dbReference type="EMBL" id="LWDF02000046">
    <property type="protein sequence ID" value="KAE8259125.1"/>
    <property type="molecule type" value="Genomic_DNA"/>
</dbReference>
<keyword evidence="2" id="KW-0472">Membrane</keyword>